<dbReference type="FunFam" id="3.30.70.890:FF:000008">
    <property type="entry name" value="L-arabinokinase"/>
    <property type="match status" value="1"/>
</dbReference>
<feature type="domain" description="GHMP kinase N-terminal" evidence="3">
    <location>
        <begin position="2"/>
        <end position="69"/>
    </location>
</feature>
<dbReference type="PRINTS" id="PR00959">
    <property type="entry name" value="MEVGALKINASE"/>
</dbReference>
<accession>A0A1S4D369</accession>
<dbReference type="RefSeq" id="XP_016507778.1">
    <property type="nucleotide sequence ID" value="XM_016652292.1"/>
</dbReference>
<dbReference type="InterPro" id="IPR014721">
    <property type="entry name" value="Ribsml_uS5_D2-typ_fold_subgr"/>
</dbReference>
<evidence type="ECO:0000313" key="4">
    <source>
        <dbReference type="RefSeq" id="XP_016507778.1"/>
    </source>
</evidence>
<reference evidence="4" key="1">
    <citation type="submission" date="2025-08" db="UniProtKB">
        <authorList>
            <consortium name="RefSeq"/>
        </authorList>
    </citation>
    <scope>IDENTIFICATION</scope>
</reference>
<keyword evidence="1" id="KW-0547">Nucleotide-binding</keyword>
<dbReference type="PANTHER" id="PTHR10457">
    <property type="entry name" value="MEVALONATE KINASE/GALACTOKINASE"/>
    <property type="match status" value="1"/>
</dbReference>
<dbReference type="InterPro" id="IPR006204">
    <property type="entry name" value="GHMP_kinase_N_dom"/>
</dbReference>
<dbReference type="OrthoDB" id="1684102at2759"/>
<evidence type="ECO:0000256" key="1">
    <source>
        <dbReference type="ARBA" id="ARBA00022741"/>
    </source>
</evidence>
<protein>
    <submittedName>
        <fullName evidence="4">L-arabinokinase-like isoform X2</fullName>
    </submittedName>
</protein>
<dbReference type="InterPro" id="IPR020568">
    <property type="entry name" value="Ribosomal_Su5_D2-typ_SF"/>
</dbReference>
<dbReference type="Pfam" id="PF00288">
    <property type="entry name" value="GHMP_kinases_N"/>
    <property type="match status" value="1"/>
</dbReference>
<dbReference type="InterPro" id="IPR036554">
    <property type="entry name" value="GHMP_kinase_C_sf"/>
</dbReference>
<dbReference type="SUPFAM" id="SSF55060">
    <property type="entry name" value="GHMP Kinase, C-terminal domain"/>
    <property type="match status" value="1"/>
</dbReference>
<dbReference type="SUPFAM" id="SSF54211">
    <property type="entry name" value="Ribosomal protein S5 domain 2-like"/>
    <property type="match status" value="1"/>
</dbReference>
<dbReference type="PANTHER" id="PTHR10457:SF35">
    <property type="entry name" value="L-ARABINOKINASE"/>
    <property type="match status" value="1"/>
</dbReference>
<proteinExistence type="predicted"/>
<evidence type="ECO:0000259" key="3">
    <source>
        <dbReference type="Pfam" id="PF00288"/>
    </source>
</evidence>
<evidence type="ECO:0000256" key="2">
    <source>
        <dbReference type="ARBA" id="ARBA00022840"/>
    </source>
</evidence>
<name>A0A1S4D369_TOBAC</name>
<organism evidence="4">
    <name type="scientific">Nicotiana tabacum</name>
    <name type="common">Common tobacco</name>
    <dbReference type="NCBI Taxonomy" id="4097"/>
    <lineage>
        <taxon>Eukaryota</taxon>
        <taxon>Viridiplantae</taxon>
        <taxon>Streptophyta</taxon>
        <taxon>Embryophyta</taxon>
        <taxon>Tracheophyta</taxon>
        <taxon>Spermatophyta</taxon>
        <taxon>Magnoliopsida</taxon>
        <taxon>eudicotyledons</taxon>
        <taxon>Gunneridae</taxon>
        <taxon>Pentapetalae</taxon>
        <taxon>asterids</taxon>
        <taxon>lamiids</taxon>
        <taxon>Solanales</taxon>
        <taxon>Solanaceae</taxon>
        <taxon>Nicotianoideae</taxon>
        <taxon>Nicotianeae</taxon>
        <taxon>Nicotiana</taxon>
    </lineage>
</organism>
<dbReference type="AlphaFoldDB" id="A0A1S4D369"/>
<gene>
    <name evidence="4" type="primary">LOC107825432</name>
</gene>
<sequence>MDLQVSSAVPEGKGVSSSASVEVASMSAIAAAHGLNISPRELALLCQKVENHVVGAPCGVMDQMTSACGEANKLLAMVCQPAEVLGLVDIPGHIRVWGIDSGIRHRYEAMYAKMLPESILGESFVEKYTDHRDPVTTIDKTRNYGVRAAARHPIYENFRVKAFKALLTSATSDDQLNALGELLYQCHYSYGDCGLGSDGTNRLVQLVQEMQHSKASKSGEGTLYGAKITGGGSGGTVCVIGRNSLKSSEQILEIQRRYKAATGYLPILFEGSSPGAGKFGYLRIRRRSPPKQN</sequence>
<keyword evidence="2" id="KW-0067">ATP-binding</keyword>
<dbReference type="OMA" id="MYQSHAS"/>
<dbReference type="Gene3D" id="3.30.70.890">
    <property type="entry name" value="GHMP kinase, C-terminal domain"/>
    <property type="match status" value="1"/>
</dbReference>
<dbReference type="Gene3D" id="3.30.230.10">
    <property type="match status" value="1"/>
</dbReference>
<dbReference type="GO" id="GO:0005524">
    <property type="term" value="F:ATP binding"/>
    <property type="evidence" value="ECO:0007669"/>
    <property type="project" value="UniProtKB-KW"/>
</dbReference>